<evidence type="ECO:0000313" key="2">
    <source>
        <dbReference type="EMBL" id="BDE07619.1"/>
    </source>
</evidence>
<dbReference type="Proteomes" id="UP001317532">
    <property type="component" value="Chromosome"/>
</dbReference>
<dbReference type="SMART" id="SM00240">
    <property type="entry name" value="FHA"/>
    <property type="match status" value="1"/>
</dbReference>
<accession>A0AAN2CAQ8</accession>
<dbReference type="InterPro" id="IPR000253">
    <property type="entry name" value="FHA_dom"/>
</dbReference>
<reference evidence="2 3" key="1">
    <citation type="journal article" date="2022" name="ISME Commun">
        <title>Vulcanimicrobium alpinus gen. nov. sp. nov., the first cultivated representative of the candidate phylum 'Eremiobacterota', is a metabolically versatile aerobic anoxygenic phototroph.</title>
        <authorList>
            <person name="Yabe S."/>
            <person name="Muto K."/>
            <person name="Abe K."/>
            <person name="Yokota A."/>
            <person name="Staudigel H."/>
            <person name="Tebo B.M."/>
        </authorList>
    </citation>
    <scope>NUCLEOTIDE SEQUENCE [LARGE SCALE GENOMIC DNA]</scope>
    <source>
        <strain evidence="2 3">WC8-2</strain>
    </source>
</reference>
<dbReference type="SUPFAM" id="SSF49879">
    <property type="entry name" value="SMAD/FHA domain"/>
    <property type="match status" value="1"/>
</dbReference>
<evidence type="ECO:0000259" key="1">
    <source>
        <dbReference type="PROSITE" id="PS50006"/>
    </source>
</evidence>
<dbReference type="Gene3D" id="2.60.200.20">
    <property type="match status" value="1"/>
</dbReference>
<protein>
    <recommendedName>
        <fullName evidence="1">FHA domain-containing protein</fullName>
    </recommendedName>
</protein>
<gene>
    <name evidence="2" type="ORF">WPS_28950</name>
</gene>
<dbReference type="CDD" id="cd00060">
    <property type="entry name" value="FHA"/>
    <property type="match status" value="1"/>
</dbReference>
<sequence length="98" mass="10849">MYVLEVMSGPLDGKTWAFEREITIGRDDAVATACITIDRYISRKHARLYEEPDGFLRLADLASRNGTRVAGRPLDAPEAIDVGQAFVVGRTTLRVLRG</sequence>
<keyword evidence="3" id="KW-1185">Reference proteome</keyword>
<name>A0AAN2CAQ8_UNVUL</name>
<dbReference type="RefSeq" id="WP_317995197.1">
    <property type="nucleotide sequence ID" value="NZ_AP025523.1"/>
</dbReference>
<proteinExistence type="predicted"/>
<organism evidence="2 3">
    <name type="scientific">Vulcanimicrobium alpinum</name>
    <dbReference type="NCBI Taxonomy" id="3016050"/>
    <lineage>
        <taxon>Bacteria</taxon>
        <taxon>Bacillati</taxon>
        <taxon>Vulcanimicrobiota</taxon>
        <taxon>Vulcanimicrobiia</taxon>
        <taxon>Vulcanimicrobiales</taxon>
        <taxon>Vulcanimicrobiaceae</taxon>
        <taxon>Vulcanimicrobium</taxon>
    </lineage>
</organism>
<feature type="domain" description="FHA" evidence="1">
    <location>
        <begin position="22"/>
        <end position="74"/>
    </location>
</feature>
<dbReference type="PROSITE" id="PS50006">
    <property type="entry name" value="FHA_DOMAIN"/>
    <property type="match status" value="1"/>
</dbReference>
<dbReference type="InterPro" id="IPR008984">
    <property type="entry name" value="SMAD_FHA_dom_sf"/>
</dbReference>
<evidence type="ECO:0000313" key="3">
    <source>
        <dbReference type="Proteomes" id="UP001317532"/>
    </source>
</evidence>
<dbReference type="KEGG" id="vab:WPS_28950"/>
<dbReference type="Pfam" id="PF00498">
    <property type="entry name" value="FHA"/>
    <property type="match status" value="1"/>
</dbReference>
<dbReference type="EMBL" id="AP025523">
    <property type="protein sequence ID" value="BDE07619.1"/>
    <property type="molecule type" value="Genomic_DNA"/>
</dbReference>
<dbReference type="AlphaFoldDB" id="A0AAN2CAQ8"/>